<keyword evidence="2" id="KW-0175">Coiled coil</keyword>
<dbReference type="OrthoDB" id="3268648at2"/>
<organism evidence="6 7">
    <name type="scientific">Actinoplanes regularis</name>
    <dbReference type="NCBI Taxonomy" id="52697"/>
    <lineage>
        <taxon>Bacteria</taxon>
        <taxon>Bacillati</taxon>
        <taxon>Actinomycetota</taxon>
        <taxon>Actinomycetes</taxon>
        <taxon>Micromonosporales</taxon>
        <taxon>Micromonosporaceae</taxon>
        <taxon>Actinoplanes</taxon>
    </lineage>
</organism>
<reference evidence="6 7" key="1">
    <citation type="submission" date="2017-06" db="EMBL/GenBank/DDBJ databases">
        <authorList>
            <person name="Kim H.J."/>
            <person name="Triplett B.A."/>
        </authorList>
    </citation>
    <scope>NUCLEOTIDE SEQUENCE [LARGE SCALE GENOMIC DNA]</scope>
    <source>
        <strain evidence="6 7">DSM 43151</strain>
    </source>
</reference>
<dbReference type="SUPFAM" id="SSF47090">
    <property type="entry name" value="PGBD-like"/>
    <property type="match status" value="1"/>
</dbReference>
<gene>
    <name evidence="6" type="ORF">SAMN06264365_1354</name>
</gene>
<comment type="subcellular location">
    <subcellularLocation>
        <location evidence="1">Cell envelope</location>
    </subcellularLocation>
</comment>
<dbReference type="PANTHER" id="PTHR32347:SF27">
    <property type="entry name" value="RND EFFLUX PUMP MEMBRANE FUSION PROTEIN BARREL-SANDWICH DOMAIN-CONTAINING PROTEIN"/>
    <property type="match status" value="1"/>
</dbReference>
<evidence type="ECO:0000256" key="3">
    <source>
        <dbReference type="SAM" id="MobiDB-lite"/>
    </source>
</evidence>
<name>A0A239JF18_9ACTN</name>
<keyword evidence="4" id="KW-1133">Transmembrane helix</keyword>
<evidence type="ECO:0000256" key="2">
    <source>
        <dbReference type="ARBA" id="ARBA00023054"/>
    </source>
</evidence>
<keyword evidence="4" id="KW-0812">Transmembrane</keyword>
<evidence type="ECO:0000256" key="1">
    <source>
        <dbReference type="ARBA" id="ARBA00004196"/>
    </source>
</evidence>
<keyword evidence="4" id="KW-0472">Membrane</keyword>
<dbReference type="InterPro" id="IPR050465">
    <property type="entry name" value="UPF0194_transport"/>
</dbReference>
<dbReference type="RefSeq" id="WP_089298932.1">
    <property type="nucleotide sequence ID" value="NZ_BOMU01000125.1"/>
</dbReference>
<dbReference type="Pfam" id="PF01471">
    <property type="entry name" value="PG_binding_1"/>
    <property type="match status" value="1"/>
</dbReference>
<sequence>MSQTEVSTETEASAPVANGYRPRPRSRRRWPAVVTVLLLLSAGAATVVVLRPWEKDAEQAAYQNKTAFALADVTKGDISATSLQNGKLGYAGSYKVVNNADGKLTDAPSAGQVIKSGKPIYRVDGKPVIFMTGSYLPAYRALNWGLKGADVQQLNAALVALKYATKSQIDPDSDYFGKQTYWAVWRFQKAVKLEKTGSVPLGQVVFLPAKELRITSVAATVGAGVTPGATVLEASSTERQATLKLNASQQSQVKVGDKVTVTMPTGKSTPGVVSAVGKIASTVGDKTTVDVFIKLSKPKETGALDKTPVQIAIVSDVSKDVLSVPVSALLALAGGGYAVEVVDAAGAHTLVRVETGLIDDGAGRVEVSGDGLAEGQKVAVPAS</sequence>
<dbReference type="Gene3D" id="1.10.101.10">
    <property type="entry name" value="PGBD-like superfamily/PGBD"/>
    <property type="match status" value="1"/>
</dbReference>
<evidence type="ECO:0000313" key="6">
    <source>
        <dbReference type="EMBL" id="SNT04399.1"/>
    </source>
</evidence>
<keyword evidence="7" id="KW-1185">Reference proteome</keyword>
<accession>A0A239JF18</accession>
<proteinExistence type="predicted"/>
<evidence type="ECO:0000313" key="7">
    <source>
        <dbReference type="Proteomes" id="UP000198415"/>
    </source>
</evidence>
<feature type="domain" description="Peptidoglycan binding-like" evidence="5">
    <location>
        <begin position="148"/>
        <end position="198"/>
    </location>
</feature>
<evidence type="ECO:0000256" key="4">
    <source>
        <dbReference type="SAM" id="Phobius"/>
    </source>
</evidence>
<dbReference type="Gene3D" id="2.40.420.20">
    <property type="match status" value="1"/>
</dbReference>
<feature type="compositionally biased region" description="Polar residues" evidence="3">
    <location>
        <begin position="1"/>
        <end position="11"/>
    </location>
</feature>
<dbReference type="InterPro" id="IPR036365">
    <property type="entry name" value="PGBD-like_sf"/>
</dbReference>
<protein>
    <submittedName>
        <fullName evidence="6">Putative peptidoglycan binding domain-containing protein</fullName>
    </submittedName>
</protein>
<dbReference type="Proteomes" id="UP000198415">
    <property type="component" value="Unassembled WGS sequence"/>
</dbReference>
<dbReference type="AlphaFoldDB" id="A0A239JF18"/>
<dbReference type="InterPro" id="IPR002477">
    <property type="entry name" value="Peptidoglycan-bd-like"/>
</dbReference>
<evidence type="ECO:0000259" key="5">
    <source>
        <dbReference type="Pfam" id="PF01471"/>
    </source>
</evidence>
<feature type="region of interest" description="Disordered" evidence="3">
    <location>
        <begin position="1"/>
        <end position="25"/>
    </location>
</feature>
<feature type="transmembrane region" description="Helical" evidence="4">
    <location>
        <begin position="30"/>
        <end position="50"/>
    </location>
</feature>
<dbReference type="EMBL" id="FZNR01000035">
    <property type="protein sequence ID" value="SNT04399.1"/>
    <property type="molecule type" value="Genomic_DNA"/>
</dbReference>
<dbReference type="GO" id="GO:0030313">
    <property type="term" value="C:cell envelope"/>
    <property type="evidence" value="ECO:0007669"/>
    <property type="project" value="UniProtKB-SubCell"/>
</dbReference>
<dbReference type="PANTHER" id="PTHR32347">
    <property type="entry name" value="EFFLUX SYSTEM COMPONENT YKNX-RELATED"/>
    <property type="match status" value="1"/>
</dbReference>
<dbReference type="InterPro" id="IPR036366">
    <property type="entry name" value="PGBDSf"/>
</dbReference>